<sequence length="141" mass="16444">MNSPKNIKKNYFFFLKKKKKVASLYEVIKHEHNHDDDNFIGRYFVDKGRYEELAQQHASLQAAYNKLAEKCKNLDYQVQHLQGQFANKSEDVTRLHNKVNAWANQFGMRRATLASLDAQTIDKIKELVANDATQTKQLIEN</sequence>
<evidence type="ECO:0000313" key="3">
    <source>
        <dbReference type="Proteomes" id="UP000023152"/>
    </source>
</evidence>
<reference evidence="2 3" key="1">
    <citation type="journal article" date="2013" name="Curr. Biol.">
        <title>The Genome of the Foraminiferan Reticulomyxa filosa.</title>
        <authorList>
            <person name="Glockner G."/>
            <person name="Hulsmann N."/>
            <person name="Schleicher M."/>
            <person name="Noegel A.A."/>
            <person name="Eichinger L."/>
            <person name="Gallinger C."/>
            <person name="Pawlowski J."/>
            <person name="Sierra R."/>
            <person name="Euteneuer U."/>
            <person name="Pillet L."/>
            <person name="Moustafa A."/>
            <person name="Platzer M."/>
            <person name="Groth M."/>
            <person name="Szafranski K."/>
            <person name="Schliwa M."/>
        </authorList>
    </citation>
    <scope>NUCLEOTIDE SEQUENCE [LARGE SCALE GENOMIC DNA]</scope>
</reference>
<organism evidence="2 3">
    <name type="scientific">Reticulomyxa filosa</name>
    <dbReference type="NCBI Taxonomy" id="46433"/>
    <lineage>
        <taxon>Eukaryota</taxon>
        <taxon>Sar</taxon>
        <taxon>Rhizaria</taxon>
        <taxon>Retaria</taxon>
        <taxon>Foraminifera</taxon>
        <taxon>Monothalamids</taxon>
        <taxon>Reticulomyxidae</taxon>
        <taxon>Reticulomyxa</taxon>
    </lineage>
</organism>
<gene>
    <name evidence="2" type="ORF">RFI_38253</name>
</gene>
<dbReference type="EMBL" id="ASPP01044544">
    <property type="protein sequence ID" value="ETN99228.1"/>
    <property type="molecule type" value="Genomic_DNA"/>
</dbReference>
<accession>X6LCF2</accession>
<dbReference type="AlphaFoldDB" id="X6LCF2"/>
<proteinExistence type="predicted"/>
<evidence type="ECO:0000313" key="2">
    <source>
        <dbReference type="EMBL" id="ETN99228.1"/>
    </source>
</evidence>
<name>X6LCF2_RETFI</name>
<feature type="coiled-coil region" evidence="1">
    <location>
        <begin position="50"/>
        <end position="84"/>
    </location>
</feature>
<protein>
    <submittedName>
        <fullName evidence="2">Uncharacterized protein</fullName>
    </submittedName>
</protein>
<comment type="caution">
    <text evidence="2">The sequence shown here is derived from an EMBL/GenBank/DDBJ whole genome shotgun (WGS) entry which is preliminary data.</text>
</comment>
<dbReference type="Proteomes" id="UP000023152">
    <property type="component" value="Unassembled WGS sequence"/>
</dbReference>
<keyword evidence="3" id="KW-1185">Reference proteome</keyword>
<evidence type="ECO:0000256" key="1">
    <source>
        <dbReference type="SAM" id="Coils"/>
    </source>
</evidence>
<feature type="non-terminal residue" evidence="2">
    <location>
        <position position="141"/>
    </location>
</feature>
<keyword evidence="1" id="KW-0175">Coiled coil</keyword>